<gene>
    <name evidence="8" type="ORF">BD36_03305</name>
</gene>
<evidence type="ECO:0000256" key="6">
    <source>
        <dbReference type="SAM" id="Phobius"/>
    </source>
</evidence>
<evidence type="ECO:0000313" key="9">
    <source>
        <dbReference type="Proteomes" id="UP000260363"/>
    </source>
</evidence>
<evidence type="ECO:0000256" key="3">
    <source>
        <dbReference type="ARBA" id="ARBA00022692"/>
    </source>
</evidence>
<accession>A0A070A4F7</accession>
<feature type="transmembrane region" description="Helical" evidence="6">
    <location>
        <begin position="477"/>
        <end position="496"/>
    </location>
</feature>
<proteinExistence type="predicted"/>
<dbReference type="KEGG" id="cmm:NC80_03110"/>
<dbReference type="GO" id="GO:0005886">
    <property type="term" value="C:plasma membrane"/>
    <property type="evidence" value="ECO:0007669"/>
    <property type="project" value="UniProtKB-SubCell"/>
</dbReference>
<feature type="transmembrane region" description="Helical" evidence="6">
    <location>
        <begin position="381"/>
        <end position="407"/>
    </location>
</feature>
<name>A0A070A4F7_CHLMR</name>
<protein>
    <submittedName>
        <fullName evidence="8">Competence protein ComE</fullName>
    </submittedName>
</protein>
<dbReference type="RefSeq" id="WP_010231005.1">
    <property type="nucleotide sequence ID" value="NZ_CP007217.1"/>
</dbReference>
<evidence type="ECO:0000256" key="2">
    <source>
        <dbReference type="ARBA" id="ARBA00022475"/>
    </source>
</evidence>
<dbReference type="AlphaFoldDB" id="A0A070A4F7"/>
<evidence type="ECO:0000259" key="7">
    <source>
        <dbReference type="Pfam" id="PF03772"/>
    </source>
</evidence>
<dbReference type="InterPro" id="IPR052159">
    <property type="entry name" value="Competence_DNA_uptake"/>
</dbReference>
<dbReference type="STRING" id="83560.NC80_03110"/>
<reference evidence="8 9" key="1">
    <citation type="submission" date="2014-02" db="EMBL/GenBank/DDBJ databases">
        <authorList>
            <person name="Chen C."/>
            <person name="Conrad T.A."/>
            <person name="Zhou Z."/>
            <person name="Lai Z."/>
            <person name="Zhong G."/>
        </authorList>
    </citation>
    <scope>NUCLEOTIDE SEQUENCE [LARGE SCALE GENOMIC DNA]</scope>
    <source>
        <strain evidence="8 9">Nigg3-28</strain>
    </source>
</reference>
<dbReference type="PANTHER" id="PTHR30619">
    <property type="entry name" value="DNA INTERNALIZATION/COMPETENCE PROTEIN COMEC/REC2"/>
    <property type="match status" value="1"/>
</dbReference>
<evidence type="ECO:0000256" key="1">
    <source>
        <dbReference type="ARBA" id="ARBA00004651"/>
    </source>
</evidence>
<comment type="subcellular location">
    <subcellularLocation>
        <location evidence="1">Cell membrane</location>
        <topology evidence="1">Multi-pass membrane protein</topology>
    </subcellularLocation>
</comment>
<feature type="transmembrane region" description="Helical" evidence="6">
    <location>
        <begin position="338"/>
        <end position="361"/>
    </location>
</feature>
<dbReference type="PANTHER" id="PTHR30619:SF1">
    <property type="entry name" value="RECOMBINATION PROTEIN 2"/>
    <property type="match status" value="1"/>
</dbReference>
<keyword evidence="4 6" id="KW-1133">Transmembrane helix</keyword>
<feature type="transmembrane region" description="Helical" evidence="6">
    <location>
        <begin position="283"/>
        <end position="301"/>
    </location>
</feature>
<sequence>MLSHLCTTAFLTSLHRLSSLWIRLLNSCSVFQRQHPFFIGGAYWFAGILAHEAPICCALLIVALHPFIPKYCVKTLFFFFLCFGCPLLFSPFGTSTSNKQFTVPASKIRVDKGPASGYFLVKKTGNRAYSSIALSLETENKHFYQDLPCSLVSSTPLNEQTIYHLQGIISKSSYPITFRVSNLIEKTALSAPKLKNNPFSFFPIFKENFRKSLHKKLINLFPNQDIGRFSSSLILGTPLPYKQKELFKSKGLSHLFSVSGWHFSLFANVLFFVLGDIPPKKRGLLVMFLLSLLNLVFPTSPSVFRSWFSSILFCLAPFSIGYCSSLNRLGISFICCSLIFPLSSPALILSFLATLGILFFYTPLLRFFYSPWKLLFGNRWFLFPIRFLFTTLSISIAAQLFIIFPMIRMFKILPLDGLIYNLFYPTLVVPIFLLIPLSFFIPLLSRFSESYIAWILTLNCLHAPNILISLTSAPLSLEWISLFSILLFYLGVFLSTGKASNPSVNHSIII</sequence>
<feature type="transmembrane region" description="Helical" evidence="6">
    <location>
        <begin position="419"/>
        <end position="445"/>
    </location>
</feature>
<organism evidence="8 9">
    <name type="scientific">Chlamydia muridarum</name>
    <dbReference type="NCBI Taxonomy" id="83560"/>
    <lineage>
        <taxon>Bacteria</taxon>
        <taxon>Pseudomonadati</taxon>
        <taxon>Chlamydiota</taxon>
        <taxon>Chlamydiia</taxon>
        <taxon>Chlamydiales</taxon>
        <taxon>Chlamydiaceae</taxon>
        <taxon>Chlamydia/Chlamydophila group</taxon>
        <taxon>Chlamydia</taxon>
    </lineage>
</organism>
<feature type="transmembrane region" description="Helical" evidence="6">
    <location>
        <begin position="43"/>
        <end position="64"/>
    </location>
</feature>
<feature type="transmembrane region" description="Helical" evidence="6">
    <location>
        <begin position="252"/>
        <end position="274"/>
    </location>
</feature>
<dbReference type="OMA" id="FAISGWH"/>
<feature type="transmembrane region" description="Helical" evidence="6">
    <location>
        <begin position="71"/>
        <end position="89"/>
    </location>
</feature>
<dbReference type="GeneID" id="1245977"/>
<dbReference type="KEGG" id="cmg:NC81_03125"/>
<feature type="domain" description="ComEC/Rec2-related protein" evidence="7">
    <location>
        <begin position="239"/>
        <end position="494"/>
    </location>
</feature>
<evidence type="ECO:0000313" key="8">
    <source>
        <dbReference type="EMBL" id="AJR10689.1"/>
    </source>
</evidence>
<dbReference type="Proteomes" id="UP000260363">
    <property type="component" value="Chromosome"/>
</dbReference>
<dbReference type="EMBL" id="CP007217">
    <property type="protein sequence ID" value="AJR10689.1"/>
    <property type="molecule type" value="Genomic_DNA"/>
</dbReference>
<keyword evidence="2" id="KW-1003">Cell membrane</keyword>
<evidence type="ECO:0000256" key="4">
    <source>
        <dbReference type="ARBA" id="ARBA00022989"/>
    </source>
</evidence>
<dbReference type="KEGG" id="cmx:DNC_03130"/>
<keyword evidence="5 6" id="KW-0472">Membrane</keyword>
<keyword evidence="3 6" id="KW-0812">Transmembrane</keyword>
<dbReference type="Pfam" id="PF03772">
    <property type="entry name" value="Competence"/>
    <property type="match status" value="1"/>
</dbReference>
<dbReference type="InterPro" id="IPR004477">
    <property type="entry name" value="ComEC_N"/>
</dbReference>
<dbReference type="PATRIC" id="fig|83560.10.peg.632"/>
<evidence type="ECO:0000256" key="5">
    <source>
        <dbReference type="ARBA" id="ARBA00023136"/>
    </source>
</evidence>
<feature type="transmembrane region" description="Helical" evidence="6">
    <location>
        <begin position="451"/>
        <end position="470"/>
    </location>
</feature>